<dbReference type="EMBL" id="CP019628">
    <property type="protein sequence ID" value="AQQ01099.1"/>
    <property type="molecule type" value="Genomic_DNA"/>
</dbReference>
<dbReference type="Gene3D" id="2.60.40.1080">
    <property type="match status" value="2"/>
</dbReference>
<proteinExistence type="predicted"/>
<name>A0A1Q2H162_9GAMM</name>
<feature type="domain" description="BIG2" evidence="1">
    <location>
        <begin position="47"/>
        <end position="131"/>
    </location>
</feature>
<feature type="domain" description="BIG2" evidence="1">
    <location>
        <begin position="238"/>
        <end position="323"/>
    </location>
</feature>
<evidence type="ECO:0000313" key="3">
    <source>
        <dbReference type="Proteomes" id="UP000188243"/>
    </source>
</evidence>
<dbReference type="InterPro" id="IPR008964">
    <property type="entry name" value="Invasin/intimin_cell_adhesion"/>
</dbReference>
<dbReference type="Proteomes" id="UP000188243">
    <property type="component" value="Chromosome"/>
</dbReference>
<reference evidence="2 3" key="1">
    <citation type="submission" date="2017-02" db="EMBL/GenBank/DDBJ databases">
        <title>Complete genome sequence of the cold-active Pseudoalteromonas aliena strain EH1 isolated from Arctic seawater.</title>
        <authorList>
            <person name="Kim E."/>
            <person name="Heo E."/>
            <person name="Kim H."/>
            <person name="Kim D."/>
        </authorList>
    </citation>
    <scope>NUCLEOTIDE SEQUENCE [LARGE SCALE GENOMIC DNA]</scope>
    <source>
        <strain evidence="2 3">EH1</strain>
    </source>
</reference>
<dbReference type="Pfam" id="PF02368">
    <property type="entry name" value="Big_2"/>
    <property type="match status" value="1"/>
</dbReference>
<dbReference type="KEGG" id="paln:B0W48_15775"/>
<organism evidence="2 3">
    <name type="scientific">Pseudoalteromonas aliena</name>
    <dbReference type="NCBI Taxonomy" id="247523"/>
    <lineage>
        <taxon>Bacteria</taxon>
        <taxon>Pseudomonadati</taxon>
        <taxon>Pseudomonadota</taxon>
        <taxon>Gammaproteobacteria</taxon>
        <taxon>Alteromonadales</taxon>
        <taxon>Pseudoalteromonadaceae</taxon>
        <taxon>Pseudoalteromonas</taxon>
    </lineage>
</organism>
<protein>
    <recommendedName>
        <fullName evidence="1">BIG2 domain-containing protein</fullName>
    </recommendedName>
</protein>
<dbReference type="InterPro" id="IPR003343">
    <property type="entry name" value="Big_2"/>
</dbReference>
<sequence length="425" mass="44849">MTRINTFPKLSVVAILLTSIIGCGSDDKSDDLVKAVTLEKLRSEGTIIESVTIENAQTRLRVGDKHQLSATGIDSKGKKRDVTKELTWSSSDSDIATVSDSGLVTAIASSSADQGIVKITGTTINDISGNGEISISNAAVASIKLKQASSQTGNINTCIDAKINGDVSYTDGYISLNTIKDMSFSVDNSTTATIDSDGTLFTSAPSIEKTLITASIGKVTAQLNVTSDPKNLESINLLVDDVATDTITLNVGDRMQLKAQANLSNTDSTFNINNSISWSQLNTDDYVGITTDKNNKGVILALKPGSTKLIGQCGGKQKIATLEVKGDATLNTIQINDGESTLTLEPLKTIDLVLTANYTTTPTSLNVTEFADWNLNGSSIVEGKLINAGTKEALYRLTSKSSTNNTAVISVTYDGIISNTAINIE</sequence>
<dbReference type="STRING" id="247523.B0W48_15775"/>
<evidence type="ECO:0000259" key="1">
    <source>
        <dbReference type="SMART" id="SM00635"/>
    </source>
</evidence>
<dbReference type="SUPFAM" id="SSF49373">
    <property type="entry name" value="Invasin/intimin cell-adhesion fragments"/>
    <property type="match status" value="1"/>
</dbReference>
<gene>
    <name evidence="2" type="ORF">B0W48_15775</name>
</gene>
<dbReference type="SMART" id="SM00635">
    <property type="entry name" value="BID_2"/>
    <property type="match status" value="2"/>
</dbReference>
<dbReference type="PROSITE" id="PS51257">
    <property type="entry name" value="PROKAR_LIPOPROTEIN"/>
    <property type="match status" value="1"/>
</dbReference>
<dbReference type="AlphaFoldDB" id="A0A1Q2H162"/>
<accession>A0A1Q2H162</accession>
<dbReference type="RefSeq" id="WP_077537754.1">
    <property type="nucleotide sequence ID" value="NZ_CP019628.1"/>
</dbReference>
<evidence type="ECO:0000313" key="2">
    <source>
        <dbReference type="EMBL" id="AQQ01099.1"/>
    </source>
</evidence>